<dbReference type="AlphaFoldDB" id="A0A834ZPF1"/>
<dbReference type="FunFam" id="3.40.50.2000:FF:000037">
    <property type="entry name" value="Glycosyltransferase"/>
    <property type="match status" value="1"/>
</dbReference>
<dbReference type="PANTHER" id="PTHR48049">
    <property type="entry name" value="GLYCOSYLTRANSFERASE"/>
    <property type="match status" value="1"/>
</dbReference>
<name>A0A834ZPF1_TETSI</name>
<protein>
    <recommendedName>
        <fullName evidence="5">Glycosyltransferase</fullName>
    </recommendedName>
</protein>
<dbReference type="FunFam" id="3.40.50.2000:FF:000087">
    <property type="entry name" value="Glycosyltransferase"/>
    <property type="match status" value="1"/>
</dbReference>
<evidence type="ECO:0008006" key="5">
    <source>
        <dbReference type="Google" id="ProtNLM"/>
    </source>
</evidence>
<comment type="similarity">
    <text evidence="1">Belongs to the UDP-glycosyltransferase family.</text>
</comment>
<evidence type="ECO:0000256" key="1">
    <source>
        <dbReference type="ARBA" id="ARBA00009995"/>
    </source>
</evidence>
<proteinExistence type="inferred from homology"/>
<dbReference type="PANTHER" id="PTHR48049:SF34">
    <property type="entry name" value="UDP-GLYCOSYLTRANSFERASE 79B30-LIKE"/>
    <property type="match status" value="1"/>
</dbReference>
<dbReference type="CDD" id="cd03784">
    <property type="entry name" value="GT1_Gtf-like"/>
    <property type="match status" value="1"/>
</dbReference>
<evidence type="ECO:0000256" key="2">
    <source>
        <dbReference type="ARBA" id="ARBA00022679"/>
    </source>
</evidence>
<keyword evidence="2" id="KW-0808">Transferase</keyword>
<organism evidence="3 4">
    <name type="scientific">Tetracentron sinense</name>
    <name type="common">Spur-leaf</name>
    <dbReference type="NCBI Taxonomy" id="13715"/>
    <lineage>
        <taxon>Eukaryota</taxon>
        <taxon>Viridiplantae</taxon>
        <taxon>Streptophyta</taxon>
        <taxon>Embryophyta</taxon>
        <taxon>Tracheophyta</taxon>
        <taxon>Spermatophyta</taxon>
        <taxon>Magnoliopsida</taxon>
        <taxon>Trochodendrales</taxon>
        <taxon>Trochodendraceae</taxon>
        <taxon>Tetracentron</taxon>
    </lineage>
</organism>
<dbReference type="Proteomes" id="UP000655225">
    <property type="component" value="Unassembled WGS sequence"/>
</dbReference>
<reference evidence="3 4" key="1">
    <citation type="submission" date="2020-04" db="EMBL/GenBank/DDBJ databases">
        <title>Plant Genome Project.</title>
        <authorList>
            <person name="Zhang R.-G."/>
        </authorList>
    </citation>
    <scope>NUCLEOTIDE SEQUENCE [LARGE SCALE GENOMIC DNA]</scope>
    <source>
        <strain evidence="3">YNK0</strain>
        <tissue evidence="3">Leaf</tissue>
    </source>
</reference>
<dbReference type="EMBL" id="JABCRI010000002">
    <property type="protein sequence ID" value="KAF8410981.1"/>
    <property type="molecule type" value="Genomic_DNA"/>
</dbReference>
<dbReference type="InterPro" id="IPR050481">
    <property type="entry name" value="UDP-glycosyltransf_plant"/>
</dbReference>
<dbReference type="Gene3D" id="3.40.50.2000">
    <property type="entry name" value="Glycogen Phosphorylase B"/>
    <property type="match status" value="2"/>
</dbReference>
<gene>
    <name evidence="3" type="ORF">HHK36_003519</name>
</gene>
<dbReference type="OrthoDB" id="5835829at2759"/>
<evidence type="ECO:0000313" key="4">
    <source>
        <dbReference type="Proteomes" id="UP000655225"/>
    </source>
</evidence>
<dbReference type="OMA" id="MVLEERW"/>
<evidence type="ECO:0000313" key="3">
    <source>
        <dbReference type="EMBL" id="KAF8410981.1"/>
    </source>
</evidence>
<comment type="caution">
    <text evidence="3">The sequence shown here is derived from an EMBL/GenBank/DDBJ whole genome shotgun (WGS) entry which is preliminary data.</text>
</comment>
<dbReference type="InterPro" id="IPR002213">
    <property type="entry name" value="UDP_glucos_trans"/>
</dbReference>
<dbReference type="GO" id="GO:0035251">
    <property type="term" value="F:UDP-glucosyltransferase activity"/>
    <property type="evidence" value="ECO:0007669"/>
    <property type="project" value="InterPro"/>
</dbReference>
<keyword evidence="4" id="KW-1185">Reference proteome</keyword>
<dbReference type="Pfam" id="PF00201">
    <property type="entry name" value="UDPGT"/>
    <property type="match status" value="1"/>
</dbReference>
<sequence>MDKTTFHVAMYPWFAMGHLTPFLYISNKLAERGHRVSFILPTNAQLKLEPFNLHPHLIRFVPIAVPHVDGLPPAAHTTADVPYPLQTLLMTAMDLTQNHIELLLGNLKPDFIFFDFSHWIPPLARRLGIKSIHYCVVSPVATSYLLSPARKLTELEIQYSEADLMQPPPGFPLSGIKLHAHEARSLNTLRVQKFGSSVSFPERKRIAMSQCDAIAYRTCREIEGPYCDYLSSQFGKQVLLSGPIVPERSTSVLEERWAKWLGGFEADSVLYCAFGSECILQKDQFQELLLGFELTGLPFLVALKPPVGAETVEAALPEGFEERIQGRGVVHGGWVQQQLILGHPSVGCFVTHCGFGSQIEGLISKCGLVLLPHTGDQFIQARMMSSDLKVGVEIERGEEDGVFTKESVCEVVKSVMDEESEVGREVRANHAKWKDFLLGMESSYIDSFICNLQGLL</sequence>
<dbReference type="SUPFAM" id="SSF53756">
    <property type="entry name" value="UDP-Glycosyltransferase/glycogen phosphorylase"/>
    <property type="match status" value="1"/>
</dbReference>
<accession>A0A834ZPF1</accession>